<dbReference type="GO" id="GO:0032993">
    <property type="term" value="C:protein-DNA complex"/>
    <property type="evidence" value="ECO:0007669"/>
    <property type="project" value="TreeGrafter"/>
</dbReference>
<dbReference type="CDD" id="cd00383">
    <property type="entry name" value="trans_reg_C"/>
    <property type="match status" value="1"/>
</dbReference>
<dbReference type="GO" id="GO:0005829">
    <property type="term" value="C:cytosol"/>
    <property type="evidence" value="ECO:0007669"/>
    <property type="project" value="TreeGrafter"/>
</dbReference>
<dbReference type="SUPFAM" id="SSF52172">
    <property type="entry name" value="CheY-like"/>
    <property type="match status" value="1"/>
</dbReference>
<organism evidence="10 11">
    <name type="scientific">Solobacterium moorei</name>
    <dbReference type="NCBI Taxonomy" id="102148"/>
    <lineage>
        <taxon>Bacteria</taxon>
        <taxon>Bacillati</taxon>
        <taxon>Bacillota</taxon>
        <taxon>Erysipelotrichia</taxon>
        <taxon>Erysipelotrichales</taxon>
        <taxon>Erysipelotrichaceae</taxon>
        <taxon>Solobacterium</taxon>
    </lineage>
</organism>
<dbReference type="InterPro" id="IPR001867">
    <property type="entry name" value="OmpR/PhoB-type_DNA-bd"/>
</dbReference>
<evidence type="ECO:0000256" key="6">
    <source>
        <dbReference type="PROSITE-ProRule" id="PRU00169"/>
    </source>
</evidence>
<evidence type="ECO:0000313" key="11">
    <source>
        <dbReference type="Proteomes" id="UP000284731"/>
    </source>
</evidence>
<dbReference type="GO" id="GO:0006355">
    <property type="term" value="P:regulation of DNA-templated transcription"/>
    <property type="evidence" value="ECO:0007669"/>
    <property type="project" value="InterPro"/>
</dbReference>
<name>A0A412PE69_9FIRM</name>
<evidence type="ECO:0000313" key="10">
    <source>
        <dbReference type="EMBL" id="RGT55909.1"/>
    </source>
</evidence>
<evidence type="ECO:0000256" key="5">
    <source>
        <dbReference type="ARBA" id="ARBA00023163"/>
    </source>
</evidence>
<dbReference type="Pfam" id="PF00486">
    <property type="entry name" value="Trans_reg_C"/>
    <property type="match status" value="1"/>
</dbReference>
<reference evidence="10 11" key="1">
    <citation type="submission" date="2018-08" db="EMBL/GenBank/DDBJ databases">
        <title>A genome reference for cultivated species of the human gut microbiota.</title>
        <authorList>
            <person name="Zou Y."/>
            <person name="Xue W."/>
            <person name="Luo G."/>
        </authorList>
    </citation>
    <scope>NUCLEOTIDE SEQUENCE [LARGE SCALE GENOMIC DNA]</scope>
    <source>
        <strain evidence="10 11">AF18-46</strain>
    </source>
</reference>
<accession>A0A412PE69</accession>
<dbReference type="FunFam" id="1.10.10.10:FF:000018">
    <property type="entry name" value="DNA-binding response regulator ResD"/>
    <property type="match status" value="1"/>
</dbReference>
<feature type="DNA-binding region" description="OmpR/PhoB-type" evidence="7">
    <location>
        <begin position="130"/>
        <end position="229"/>
    </location>
</feature>
<dbReference type="Gene3D" id="1.10.10.10">
    <property type="entry name" value="Winged helix-like DNA-binding domain superfamily/Winged helix DNA-binding domain"/>
    <property type="match status" value="1"/>
</dbReference>
<evidence type="ECO:0000256" key="4">
    <source>
        <dbReference type="ARBA" id="ARBA00023125"/>
    </source>
</evidence>
<keyword evidence="4 7" id="KW-0238">DNA-binding</keyword>
<dbReference type="GO" id="GO:0000156">
    <property type="term" value="F:phosphorelay response regulator activity"/>
    <property type="evidence" value="ECO:0007669"/>
    <property type="project" value="TreeGrafter"/>
</dbReference>
<dbReference type="InterPro" id="IPR011006">
    <property type="entry name" value="CheY-like_superfamily"/>
</dbReference>
<dbReference type="PANTHER" id="PTHR48111:SF2">
    <property type="entry name" value="RESPONSE REGULATOR SAER"/>
    <property type="match status" value="1"/>
</dbReference>
<dbReference type="FunFam" id="3.40.50.2300:FF:000001">
    <property type="entry name" value="DNA-binding response regulator PhoB"/>
    <property type="match status" value="1"/>
</dbReference>
<dbReference type="Gene3D" id="3.40.50.2300">
    <property type="match status" value="1"/>
</dbReference>
<evidence type="ECO:0000256" key="2">
    <source>
        <dbReference type="ARBA" id="ARBA00023012"/>
    </source>
</evidence>
<sequence>MSKILIIDDEKELVALLQDELTARGYQVLAAHNGADGVTLSKKQPDLIVLDIMMPEMDGFEVCRKIRDEVLCPILFLSAKQAESDKIRALILGGDDYISKPFGLRELLARIDANLRREQRSQYINAEKKRTRLYFNELSIDLLEHSVKIDGETIPLSKRECDIVELLALHAGQVFSREHIYERVWGYDSDGDSYTVVEHIRKIRKKFALVSADTEYISTVWGIGYKWNRR</sequence>
<evidence type="ECO:0000256" key="7">
    <source>
        <dbReference type="PROSITE-ProRule" id="PRU01091"/>
    </source>
</evidence>
<dbReference type="PROSITE" id="PS50110">
    <property type="entry name" value="RESPONSE_REGULATORY"/>
    <property type="match status" value="1"/>
</dbReference>
<evidence type="ECO:0000256" key="3">
    <source>
        <dbReference type="ARBA" id="ARBA00023015"/>
    </source>
</evidence>
<gene>
    <name evidence="10" type="ORF">DWX20_03610</name>
</gene>
<dbReference type="PANTHER" id="PTHR48111">
    <property type="entry name" value="REGULATOR OF RPOS"/>
    <property type="match status" value="1"/>
</dbReference>
<protein>
    <submittedName>
        <fullName evidence="10">DNA-binding response regulator</fullName>
    </submittedName>
</protein>
<keyword evidence="1 6" id="KW-0597">Phosphoprotein</keyword>
<dbReference type="RefSeq" id="WP_118764528.1">
    <property type="nucleotide sequence ID" value="NZ_CABJCF010000002.1"/>
</dbReference>
<evidence type="ECO:0000256" key="1">
    <source>
        <dbReference type="ARBA" id="ARBA00022553"/>
    </source>
</evidence>
<proteinExistence type="predicted"/>
<feature type="domain" description="Response regulatory" evidence="8">
    <location>
        <begin position="3"/>
        <end position="115"/>
    </location>
</feature>
<dbReference type="SMART" id="SM00448">
    <property type="entry name" value="REC"/>
    <property type="match status" value="1"/>
</dbReference>
<dbReference type="Proteomes" id="UP000284731">
    <property type="component" value="Unassembled WGS sequence"/>
</dbReference>
<dbReference type="CDD" id="cd17574">
    <property type="entry name" value="REC_OmpR"/>
    <property type="match status" value="1"/>
</dbReference>
<dbReference type="AlphaFoldDB" id="A0A412PE69"/>
<dbReference type="PROSITE" id="PS51755">
    <property type="entry name" value="OMPR_PHOB"/>
    <property type="match status" value="1"/>
</dbReference>
<comment type="caution">
    <text evidence="10">The sequence shown here is derived from an EMBL/GenBank/DDBJ whole genome shotgun (WGS) entry which is preliminary data.</text>
</comment>
<dbReference type="Gene3D" id="6.10.250.690">
    <property type="match status" value="1"/>
</dbReference>
<dbReference type="InterPro" id="IPR039420">
    <property type="entry name" value="WalR-like"/>
</dbReference>
<evidence type="ECO:0000259" key="9">
    <source>
        <dbReference type="PROSITE" id="PS51755"/>
    </source>
</evidence>
<dbReference type="Pfam" id="PF00072">
    <property type="entry name" value="Response_reg"/>
    <property type="match status" value="1"/>
</dbReference>
<evidence type="ECO:0000259" key="8">
    <source>
        <dbReference type="PROSITE" id="PS50110"/>
    </source>
</evidence>
<feature type="modified residue" description="4-aspartylphosphate" evidence="6">
    <location>
        <position position="51"/>
    </location>
</feature>
<dbReference type="GO" id="GO:0000976">
    <property type="term" value="F:transcription cis-regulatory region binding"/>
    <property type="evidence" value="ECO:0007669"/>
    <property type="project" value="TreeGrafter"/>
</dbReference>
<feature type="domain" description="OmpR/PhoB-type" evidence="9">
    <location>
        <begin position="130"/>
        <end position="229"/>
    </location>
</feature>
<keyword evidence="3" id="KW-0805">Transcription regulation</keyword>
<dbReference type="SMART" id="SM00862">
    <property type="entry name" value="Trans_reg_C"/>
    <property type="match status" value="1"/>
</dbReference>
<keyword evidence="2" id="KW-0902">Two-component regulatory system</keyword>
<dbReference type="InterPro" id="IPR001789">
    <property type="entry name" value="Sig_transdc_resp-reg_receiver"/>
</dbReference>
<keyword evidence="5" id="KW-0804">Transcription</keyword>
<dbReference type="EMBL" id="QRWX01000002">
    <property type="protein sequence ID" value="RGT55909.1"/>
    <property type="molecule type" value="Genomic_DNA"/>
</dbReference>
<dbReference type="InterPro" id="IPR036388">
    <property type="entry name" value="WH-like_DNA-bd_sf"/>
</dbReference>